<keyword evidence="3" id="KW-1185">Reference proteome</keyword>
<evidence type="ECO:0000313" key="3">
    <source>
        <dbReference type="Proteomes" id="UP000017842"/>
    </source>
</evidence>
<dbReference type="AlphaFoldDB" id="V5BP44"/>
<feature type="transmembrane region" description="Helical" evidence="1">
    <location>
        <begin position="77"/>
        <end position="99"/>
    </location>
</feature>
<comment type="caution">
    <text evidence="2">The sequence shown here is derived from an EMBL/GenBank/DDBJ whole genome shotgun (WGS) entry which is preliminary data.</text>
</comment>
<feature type="transmembrane region" description="Helical" evidence="1">
    <location>
        <begin position="46"/>
        <end position="65"/>
    </location>
</feature>
<dbReference type="Proteomes" id="UP000017842">
    <property type="component" value="Unassembled WGS sequence"/>
</dbReference>
<keyword evidence="1" id="KW-0472">Membrane</keyword>
<evidence type="ECO:0000313" key="2">
    <source>
        <dbReference type="EMBL" id="ESS69554.1"/>
    </source>
</evidence>
<dbReference type="EMBL" id="AYLO01000123">
    <property type="protein sequence ID" value="ESS69554.1"/>
    <property type="molecule type" value="Genomic_DNA"/>
</dbReference>
<organism evidence="2 3">
    <name type="scientific">Methyloglobulus morosus KoM1</name>
    <dbReference type="NCBI Taxonomy" id="1116472"/>
    <lineage>
        <taxon>Bacteria</taxon>
        <taxon>Pseudomonadati</taxon>
        <taxon>Pseudomonadota</taxon>
        <taxon>Gammaproteobacteria</taxon>
        <taxon>Methylococcales</taxon>
        <taxon>Methylococcaceae</taxon>
        <taxon>Methyloglobulus</taxon>
    </lineage>
</organism>
<feature type="transmembrane region" description="Helical" evidence="1">
    <location>
        <begin position="6"/>
        <end position="25"/>
    </location>
</feature>
<sequence>MGELSLFVIEVTLSLTVSGFVIFTLSKDLYQLILELCGTEARAKFWISYLNVMLVITPLLTVFIFGKSGIVSEASFIFFKSALGCILTGMFLSLGAIGFQIMQSIPKKGLQADNPWQSNPQE</sequence>
<proteinExistence type="predicted"/>
<accession>V5BP44</accession>
<keyword evidence="1" id="KW-1133">Transmembrane helix</keyword>
<dbReference type="STRING" id="1116472.MGMO_133c00140"/>
<reference evidence="2 3" key="1">
    <citation type="journal article" date="2013" name="Genome Announc.">
        <title>Draft Genome Sequence of the Methanotrophic Gammaproteobacterium Methyloglobulus morosus DSM 22980 Strain KoM1.</title>
        <authorList>
            <person name="Poehlein A."/>
            <person name="Deutzmann J.S."/>
            <person name="Daniel R."/>
            <person name="Simeonova D.D."/>
        </authorList>
    </citation>
    <scope>NUCLEOTIDE SEQUENCE [LARGE SCALE GENOMIC DNA]</scope>
    <source>
        <strain evidence="2 3">KoM1</strain>
    </source>
</reference>
<protein>
    <submittedName>
        <fullName evidence="2">Uncharacterized protein</fullName>
    </submittedName>
</protein>
<name>V5BP44_9GAMM</name>
<keyword evidence="1" id="KW-0812">Transmembrane</keyword>
<evidence type="ECO:0000256" key="1">
    <source>
        <dbReference type="SAM" id="Phobius"/>
    </source>
</evidence>
<gene>
    <name evidence="2" type="ORF">MGMO_133c00140</name>
</gene>